<feature type="transmembrane region" description="Helical" evidence="7">
    <location>
        <begin position="163"/>
        <end position="183"/>
    </location>
</feature>
<dbReference type="Proteomes" id="UP000677898">
    <property type="component" value="Chromosome"/>
</dbReference>
<name>A0ABX7ZH60_9RALS</name>
<dbReference type="PANTHER" id="PTHR43266">
    <property type="entry name" value="MACROLIDE-EFFLUX PROTEIN"/>
    <property type="match status" value="1"/>
</dbReference>
<keyword evidence="9" id="KW-1185">Reference proteome</keyword>
<evidence type="ECO:0000256" key="3">
    <source>
        <dbReference type="ARBA" id="ARBA00022475"/>
    </source>
</evidence>
<dbReference type="EMBL" id="CP046729">
    <property type="protein sequence ID" value="QUP54791.1"/>
    <property type="molecule type" value="Genomic_DNA"/>
</dbReference>
<feature type="transmembrane region" description="Helical" evidence="7">
    <location>
        <begin position="376"/>
        <end position="394"/>
    </location>
</feature>
<feature type="transmembrane region" description="Helical" evidence="7">
    <location>
        <begin position="245"/>
        <end position="269"/>
    </location>
</feature>
<dbReference type="Pfam" id="PF07690">
    <property type="entry name" value="MFS_1"/>
    <property type="match status" value="1"/>
</dbReference>
<accession>A0ABX7ZH60</accession>
<evidence type="ECO:0000256" key="2">
    <source>
        <dbReference type="ARBA" id="ARBA00022448"/>
    </source>
</evidence>
<comment type="subcellular location">
    <subcellularLocation>
        <location evidence="1">Cell membrane</location>
        <topology evidence="1">Multi-pass membrane protein</topology>
    </subcellularLocation>
</comment>
<dbReference type="Gene3D" id="1.20.1250.20">
    <property type="entry name" value="MFS general substrate transporter like domains"/>
    <property type="match status" value="1"/>
</dbReference>
<dbReference type="InterPro" id="IPR036259">
    <property type="entry name" value="MFS_trans_sf"/>
</dbReference>
<feature type="transmembrane region" description="Helical" evidence="7">
    <location>
        <begin position="311"/>
        <end position="332"/>
    </location>
</feature>
<dbReference type="InterPro" id="IPR011701">
    <property type="entry name" value="MFS"/>
</dbReference>
<protein>
    <submittedName>
        <fullName evidence="8">MFS transporter</fullName>
    </submittedName>
</protein>
<dbReference type="PANTHER" id="PTHR43266:SF2">
    <property type="entry name" value="MAJOR FACILITATOR SUPERFAMILY (MFS) PROFILE DOMAIN-CONTAINING PROTEIN"/>
    <property type="match status" value="1"/>
</dbReference>
<organism evidence="8 9">
    <name type="scientific">Ralstonia syzygii</name>
    <dbReference type="NCBI Taxonomy" id="28097"/>
    <lineage>
        <taxon>Bacteria</taxon>
        <taxon>Pseudomonadati</taxon>
        <taxon>Pseudomonadota</taxon>
        <taxon>Betaproteobacteria</taxon>
        <taxon>Burkholderiales</taxon>
        <taxon>Burkholderiaceae</taxon>
        <taxon>Ralstonia</taxon>
        <taxon>Ralstonia solanacearum species complex</taxon>
    </lineage>
</organism>
<feature type="transmembrane region" description="Helical" evidence="7">
    <location>
        <begin position="353"/>
        <end position="370"/>
    </location>
</feature>
<evidence type="ECO:0000256" key="1">
    <source>
        <dbReference type="ARBA" id="ARBA00004651"/>
    </source>
</evidence>
<evidence type="ECO:0000256" key="5">
    <source>
        <dbReference type="ARBA" id="ARBA00022989"/>
    </source>
</evidence>
<keyword evidence="6 7" id="KW-0472">Membrane</keyword>
<gene>
    <name evidence="8" type="ORF">GO998_14150</name>
</gene>
<dbReference type="RefSeq" id="WP_211903936.1">
    <property type="nucleotide sequence ID" value="NZ_CP046729.1"/>
</dbReference>
<keyword evidence="5 7" id="KW-1133">Transmembrane helix</keyword>
<keyword evidence="4 7" id="KW-0812">Transmembrane</keyword>
<feature type="transmembrane region" description="Helical" evidence="7">
    <location>
        <begin position="214"/>
        <end position="233"/>
    </location>
</feature>
<feature type="transmembrane region" description="Helical" evidence="7">
    <location>
        <begin position="281"/>
        <end position="305"/>
    </location>
</feature>
<reference evidence="8 9" key="1">
    <citation type="journal article" date="2021" name="Phytopathology">
        <title>Complete genome sequence of Ralstonia syzygii subsp. indonesiensis strain LLRS-1, isolated from wilted tobacco in China.</title>
        <authorList>
            <person name="Lu C.H."/>
            <person name="Li J.Y."/>
            <person name="Mi M.G."/>
            <person name="Lin Z.L."/>
            <person name="Jiang N."/>
            <person name="Gai X."/>
            <person name="Ma J.H."/>
            <person name="Lei L.P."/>
            <person name="Xia Z.Y."/>
        </authorList>
    </citation>
    <scope>NUCLEOTIDE SEQUENCE [LARGE SCALE GENOMIC DNA]</scope>
    <source>
        <strain evidence="8 9">LLRS-1</strain>
    </source>
</reference>
<evidence type="ECO:0000256" key="6">
    <source>
        <dbReference type="ARBA" id="ARBA00023136"/>
    </source>
</evidence>
<keyword evidence="2" id="KW-0813">Transport</keyword>
<evidence type="ECO:0000313" key="9">
    <source>
        <dbReference type="Proteomes" id="UP000677898"/>
    </source>
</evidence>
<feature type="transmembrane region" description="Helical" evidence="7">
    <location>
        <begin position="12"/>
        <end position="37"/>
    </location>
</feature>
<evidence type="ECO:0000256" key="4">
    <source>
        <dbReference type="ARBA" id="ARBA00022692"/>
    </source>
</evidence>
<proteinExistence type="predicted"/>
<evidence type="ECO:0000313" key="8">
    <source>
        <dbReference type="EMBL" id="QUP54791.1"/>
    </source>
</evidence>
<keyword evidence="3" id="KW-1003">Cell membrane</keyword>
<dbReference type="SUPFAM" id="SSF103473">
    <property type="entry name" value="MFS general substrate transporter"/>
    <property type="match status" value="1"/>
</dbReference>
<feature type="transmembrane region" description="Helical" evidence="7">
    <location>
        <begin position="43"/>
        <end position="67"/>
    </location>
</feature>
<evidence type="ECO:0000256" key="7">
    <source>
        <dbReference type="SAM" id="Phobius"/>
    </source>
</evidence>
<sequence length="412" mass="43207">MTRLNGVPGYRALAVARVISSGIVWVDFTLIFSLLSYHWHADAVTIGVASALYGLPGLLLCPFFGALADRLNPVTILIVSYLARCLSSVLLMVVPDVNLFVLLVLIKGLANLGATPAEQVIVRSMLSKEQFVSNASIMTTLDQLTKICAPLLGAGMASLHHPVVGFGFSAGLGLAGTLCVSLLKKHVEMSKRNEAGKQAPRHLRALLSLVRDNGTFRMVFIAAIAQTAVLALYDPLLALFLKGKGMPTAVFGMIVSSTAAGAILGALLFKRLRAKSEQGTAIIGLAAFGLTVAVPGLLAVADIAIPAGVLLVFWLANGCCYGLTAMSFGVTLQQQCPYQAIGTVSATARSVQLAVLVLGPLAGAALSGLLGIPLVFVLSGVLAMLVAGALWGVSQVRAMRPFQRLVIRRKRP</sequence>